<dbReference type="Proteomes" id="UP000199623">
    <property type="component" value="Unassembled WGS sequence"/>
</dbReference>
<name>A0A1G8D528_9PSEU</name>
<dbReference type="AlphaFoldDB" id="A0A1G8D528"/>
<dbReference type="InterPro" id="IPR036388">
    <property type="entry name" value="WH-like_DNA-bd_sf"/>
</dbReference>
<evidence type="ECO:0000313" key="4">
    <source>
        <dbReference type="EMBL" id="SDH52781.1"/>
    </source>
</evidence>
<feature type="domain" description="NrtR DNA-binding winged helix" evidence="3">
    <location>
        <begin position="114"/>
        <end position="167"/>
    </location>
</feature>
<feature type="domain" description="Nudix hydrolase" evidence="2">
    <location>
        <begin position="2"/>
        <end position="92"/>
    </location>
</feature>
<feature type="region of interest" description="Disordered" evidence="1">
    <location>
        <begin position="1"/>
        <end position="24"/>
    </location>
</feature>
<dbReference type="InterPro" id="IPR054105">
    <property type="entry name" value="WHD_NrtR"/>
</dbReference>
<dbReference type="InterPro" id="IPR036390">
    <property type="entry name" value="WH_DNA-bd_sf"/>
</dbReference>
<proteinExistence type="predicted"/>
<reference evidence="5" key="1">
    <citation type="submission" date="2016-10" db="EMBL/GenBank/DDBJ databases">
        <authorList>
            <person name="Varghese N."/>
            <person name="Submissions S."/>
        </authorList>
    </citation>
    <scope>NUCLEOTIDE SEQUENCE [LARGE SCALE GENOMIC DNA]</scope>
    <source>
        <strain evidence="5">CGMCC 4.3506</strain>
    </source>
</reference>
<dbReference type="Pfam" id="PF21906">
    <property type="entry name" value="WHD_NrtR"/>
    <property type="match status" value="1"/>
</dbReference>
<dbReference type="EMBL" id="FNCC01000026">
    <property type="protein sequence ID" value="SDH52781.1"/>
    <property type="molecule type" value="Genomic_DNA"/>
</dbReference>
<dbReference type="InterPro" id="IPR015797">
    <property type="entry name" value="NUDIX_hydrolase-like_dom_sf"/>
</dbReference>
<sequence length="186" mass="20920">MRPGESLEDAAERELVEETSVPAKSLPLEQVHTYSKPGRDPRGPIITTSFLAIAPDLADARGDSDAEFAGWLSVRQVINDFNLAFDHRQIVSDALAKARDKLQYTTIATAFCRSEFTIKELREVYETVWDVKLDAPNFHRKVRETPNFVERTDNEESTNGRPAALYRSGKAEVLSRPILMPSSLRT</sequence>
<dbReference type="SUPFAM" id="SSF55811">
    <property type="entry name" value="Nudix"/>
    <property type="match status" value="1"/>
</dbReference>
<dbReference type="Pfam" id="PF00293">
    <property type="entry name" value="NUDIX"/>
    <property type="match status" value="1"/>
</dbReference>
<evidence type="ECO:0000259" key="2">
    <source>
        <dbReference type="Pfam" id="PF00293"/>
    </source>
</evidence>
<dbReference type="Gene3D" id="1.10.10.10">
    <property type="entry name" value="Winged helix-like DNA-binding domain superfamily/Winged helix DNA-binding domain"/>
    <property type="match status" value="1"/>
</dbReference>
<accession>A0A1G8D528</accession>
<dbReference type="Gene3D" id="3.90.79.10">
    <property type="entry name" value="Nucleoside Triphosphate Pyrophosphohydrolase"/>
    <property type="match status" value="1"/>
</dbReference>
<dbReference type="PANTHER" id="PTHR43736:SF4">
    <property type="entry name" value="SLR1690 PROTEIN"/>
    <property type="match status" value="1"/>
</dbReference>
<evidence type="ECO:0000313" key="5">
    <source>
        <dbReference type="Proteomes" id="UP000199623"/>
    </source>
</evidence>
<evidence type="ECO:0000259" key="3">
    <source>
        <dbReference type="Pfam" id="PF21906"/>
    </source>
</evidence>
<dbReference type="SUPFAM" id="SSF46785">
    <property type="entry name" value="Winged helix' DNA-binding domain"/>
    <property type="match status" value="1"/>
</dbReference>
<dbReference type="PANTHER" id="PTHR43736">
    <property type="entry name" value="ADP-RIBOSE PYROPHOSPHATASE"/>
    <property type="match status" value="1"/>
</dbReference>
<dbReference type="STRING" id="200378.SAMN05216553_12627"/>
<keyword evidence="5" id="KW-1185">Reference proteome</keyword>
<protein>
    <submittedName>
        <fullName evidence="4">8-oxo-dGTP diphosphatase</fullName>
    </submittedName>
</protein>
<evidence type="ECO:0000256" key="1">
    <source>
        <dbReference type="SAM" id="MobiDB-lite"/>
    </source>
</evidence>
<gene>
    <name evidence="4" type="ORF">SAMN05216553_12627</name>
</gene>
<dbReference type="InterPro" id="IPR000086">
    <property type="entry name" value="NUDIX_hydrolase_dom"/>
</dbReference>
<dbReference type="CDD" id="cd18873">
    <property type="entry name" value="NUDIX_NadM_like"/>
    <property type="match status" value="1"/>
</dbReference>
<organism evidence="4 5">
    <name type="scientific">Lentzea fradiae</name>
    <dbReference type="NCBI Taxonomy" id="200378"/>
    <lineage>
        <taxon>Bacteria</taxon>
        <taxon>Bacillati</taxon>
        <taxon>Actinomycetota</taxon>
        <taxon>Actinomycetes</taxon>
        <taxon>Pseudonocardiales</taxon>
        <taxon>Pseudonocardiaceae</taxon>
        <taxon>Lentzea</taxon>
    </lineage>
</organism>